<dbReference type="AlphaFoldDB" id="A0A4Y2GVH5"/>
<evidence type="ECO:0000313" key="1">
    <source>
        <dbReference type="EMBL" id="GBM56094.1"/>
    </source>
</evidence>
<proteinExistence type="predicted"/>
<comment type="caution">
    <text evidence="1">The sequence shown here is derived from an EMBL/GenBank/DDBJ whole genome shotgun (WGS) entry which is preliminary data.</text>
</comment>
<protein>
    <submittedName>
        <fullName evidence="1">Uncharacterized protein</fullName>
    </submittedName>
</protein>
<accession>A0A4Y2GVH5</accession>
<reference evidence="1 2" key="1">
    <citation type="journal article" date="2019" name="Sci. Rep.">
        <title>Orb-weaving spider Araneus ventricosus genome elucidates the spidroin gene catalogue.</title>
        <authorList>
            <person name="Kono N."/>
            <person name="Nakamura H."/>
            <person name="Ohtoshi R."/>
            <person name="Moran D.A.P."/>
            <person name="Shinohara A."/>
            <person name="Yoshida Y."/>
            <person name="Fujiwara M."/>
            <person name="Mori M."/>
            <person name="Tomita M."/>
            <person name="Arakawa K."/>
        </authorList>
    </citation>
    <scope>NUCLEOTIDE SEQUENCE [LARGE SCALE GENOMIC DNA]</scope>
</reference>
<sequence>MKQILKKKTVVLYTPALQIMLYASHFDEVSSEQMYGTMEIHEVIAYNNLPDLLNDCKPNEGLRVTRLSNITCCHIALVCSLIVRLCRSGFVCSIPS</sequence>
<dbReference type="EMBL" id="BGPR01001527">
    <property type="protein sequence ID" value="GBM56094.1"/>
    <property type="molecule type" value="Genomic_DNA"/>
</dbReference>
<name>A0A4Y2GVH5_ARAVE</name>
<organism evidence="1 2">
    <name type="scientific">Araneus ventricosus</name>
    <name type="common">Orbweaver spider</name>
    <name type="synonym">Epeira ventricosa</name>
    <dbReference type="NCBI Taxonomy" id="182803"/>
    <lineage>
        <taxon>Eukaryota</taxon>
        <taxon>Metazoa</taxon>
        <taxon>Ecdysozoa</taxon>
        <taxon>Arthropoda</taxon>
        <taxon>Chelicerata</taxon>
        <taxon>Arachnida</taxon>
        <taxon>Araneae</taxon>
        <taxon>Araneomorphae</taxon>
        <taxon>Entelegynae</taxon>
        <taxon>Araneoidea</taxon>
        <taxon>Araneidae</taxon>
        <taxon>Araneus</taxon>
    </lineage>
</organism>
<evidence type="ECO:0000313" key="2">
    <source>
        <dbReference type="Proteomes" id="UP000499080"/>
    </source>
</evidence>
<gene>
    <name evidence="1" type="ORF">AVEN_187288_1</name>
</gene>
<dbReference type="Proteomes" id="UP000499080">
    <property type="component" value="Unassembled WGS sequence"/>
</dbReference>
<keyword evidence="2" id="KW-1185">Reference proteome</keyword>